<dbReference type="InterPro" id="IPR035966">
    <property type="entry name" value="PKF_sf"/>
</dbReference>
<keyword evidence="1" id="KW-0021">Allosteric enzyme</keyword>
<dbReference type="SUPFAM" id="SSF53784">
    <property type="entry name" value="Phosphofructokinase"/>
    <property type="match status" value="1"/>
</dbReference>
<dbReference type="GO" id="GO:0003872">
    <property type="term" value="F:6-phosphofructokinase activity"/>
    <property type="evidence" value="ECO:0007669"/>
    <property type="project" value="InterPro"/>
</dbReference>
<reference evidence="2" key="1">
    <citation type="submission" date="2019-09" db="EMBL/GenBank/DDBJ databases">
        <authorList>
            <person name="Zhang L."/>
        </authorList>
    </citation>
    <scope>NUCLEOTIDE SEQUENCE</scope>
</reference>
<dbReference type="InterPro" id="IPR050929">
    <property type="entry name" value="PFKA"/>
</dbReference>
<sequence>MMTRIVCPFVKVNNLIVDLQVHNPRTYPCPLVAHATKRRKDEPFLMPEALVRPGEFVIQNCVFRAGQNIETEKKFMRAGPRASQYFDPRSVRADIVCLGKVCPGINNIIRELVILLKETYRV</sequence>
<dbReference type="PANTHER" id="PTHR45770">
    <property type="entry name" value="ATP-DEPENDENT 6-PHOSPHOFRUCTOKINASE 1"/>
    <property type="match status" value="1"/>
</dbReference>
<organism evidence="2">
    <name type="scientific">Nymphaea colorata</name>
    <name type="common">pocket water lily</name>
    <dbReference type="NCBI Taxonomy" id="210225"/>
    <lineage>
        <taxon>Eukaryota</taxon>
        <taxon>Viridiplantae</taxon>
        <taxon>Streptophyta</taxon>
        <taxon>Embryophyta</taxon>
        <taxon>Tracheophyta</taxon>
        <taxon>Spermatophyta</taxon>
        <taxon>Magnoliopsida</taxon>
        <taxon>Nymphaeales</taxon>
        <taxon>Nymphaeaceae</taxon>
        <taxon>Nymphaea</taxon>
    </lineage>
</organism>
<proteinExistence type="predicted"/>
<protein>
    <submittedName>
        <fullName evidence="2">Uncharacterized protein</fullName>
    </submittedName>
</protein>
<accession>A0A5K1H8Y1</accession>
<name>A0A5K1H8Y1_9MAGN</name>
<gene>
    <name evidence="2" type="ORF">NYM_LOCUS29104</name>
</gene>
<evidence type="ECO:0000256" key="1">
    <source>
        <dbReference type="ARBA" id="ARBA00022533"/>
    </source>
</evidence>
<evidence type="ECO:0000313" key="2">
    <source>
        <dbReference type="EMBL" id="VVW84950.1"/>
    </source>
</evidence>
<dbReference type="AlphaFoldDB" id="A0A5K1H8Y1"/>
<dbReference type="EMBL" id="LR721918">
    <property type="protein sequence ID" value="VVW84950.1"/>
    <property type="molecule type" value="Genomic_DNA"/>
</dbReference>